<evidence type="ECO:0000313" key="3">
    <source>
        <dbReference type="Proteomes" id="UP000280099"/>
    </source>
</evidence>
<protein>
    <submittedName>
        <fullName evidence="2">Uncharacterized protein</fullName>
    </submittedName>
</protein>
<keyword evidence="1" id="KW-0812">Transmembrane</keyword>
<name>A0A420XGZ4_9PAST</name>
<proteinExistence type="predicted"/>
<sequence length="147" mass="16603">MFRSLILPILIRVMRSPGATPEKLKLRFVPVVFFALGILFALITLHIYLKQQYGSMYANLYFAIAFIVLGLCYKLYLSYKLKAKEKVYKNANLTDKAIRETSQLTGFDENSLKNTIGYLANNHAKKVLLGTIVVGFLLGKGSFNSKK</sequence>
<keyword evidence="1" id="KW-0472">Membrane</keyword>
<keyword evidence="1" id="KW-1133">Transmembrane helix</keyword>
<dbReference type="Proteomes" id="UP000280099">
    <property type="component" value="Unassembled WGS sequence"/>
</dbReference>
<reference evidence="2 3" key="1">
    <citation type="submission" date="2018-10" db="EMBL/GenBank/DDBJ databases">
        <title>Genomic Encyclopedia of Type Strains, Phase IV (KMG-IV): sequencing the most valuable type-strain genomes for metagenomic binning, comparative biology and taxonomic classification.</title>
        <authorList>
            <person name="Goeker M."/>
        </authorList>
    </citation>
    <scope>NUCLEOTIDE SEQUENCE [LARGE SCALE GENOMIC DNA]</scope>
    <source>
        <strain evidence="2 3">DSM 23800</strain>
    </source>
</reference>
<organism evidence="2 3">
    <name type="scientific">Otariodibacter oris</name>
    <dbReference type="NCBI Taxonomy" id="1032623"/>
    <lineage>
        <taxon>Bacteria</taxon>
        <taxon>Pseudomonadati</taxon>
        <taxon>Pseudomonadota</taxon>
        <taxon>Gammaproteobacteria</taxon>
        <taxon>Pasteurellales</taxon>
        <taxon>Pasteurellaceae</taxon>
        <taxon>Otariodibacter</taxon>
    </lineage>
</organism>
<comment type="caution">
    <text evidence="2">The sequence shown here is derived from an EMBL/GenBank/DDBJ whole genome shotgun (WGS) entry which is preliminary data.</text>
</comment>
<feature type="transmembrane region" description="Helical" evidence="1">
    <location>
        <begin position="31"/>
        <end position="49"/>
    </location>
</feature>
<dbReference type="EMBL" id="RBJC01000005">
    <property type="protein sequence ID" value="RKR72744.1"/>
    <property type="molecule type" value="Genomic_DNA"/>
</dbReference>
<evidence type="ECO:0000313" key="2">
    <source>
        <dbReference type="EMBL" id="RKR72744.1"/>
    </source>
</evidence>
<accession>A0A420XGZ4</accession>
<dbReference type="AlphaFoldDB" id="A0A420XGZ4"/>
<evidence type="ECO:0000256" key="1">
    <source>
        <dbReference type="SAM" id="Phobius"/>
    </source>
</evidence>
<feature type="transmembrane region" description="Helical" evidence="1">
    <location>
        <begin position="56"/>
        <end position="76"/>
    </location>
</feature>
<gene>
    <name evidence="2" type="ORF">DES31_0909</name>
</gene>
<keyword evidence="3" id="KW-1185">Reference proteome</keyword>